<name>A0A4Z2GJR7_9TELE</name>
<gene>
    <name evidence="1" type="ORF">EYF80_036847</name>
</gene>
<organism evidence="1 2">
    <name type="scientific">Liparis tanakae</name>
    <name type="common">Tanaka's snailfish</name>
    <dbReference type="NCBI Taxonomy" id="230148"/>
    <lineage>
        <taxon>Eukaryota</taxon>
        <taxon>Metazoa</taxon>
        <taxon>Chordata</taxon>
        <taxon>Craniata</taxon>
        <taxon>Vertebrata</taxon>
        <taxon>Euteleostomi</taxon>
        <taxon>Actinopterygii</taxon>
        <taxon>Neopterygii</taxon>
        <taxon>Teleostei</taxon>
        <taxon>Neoteleostei</taxon>
        <taxon>Acanthomorphata</taxon>
        <taxon>Eupercaria</taxon>
        <taxon>Perciformes</taxon>
        <taxon>Cottioidei</taxon>
        <taxon>Cottales</taxon>
        <taxon>Liparidae</taxon>
        <taxon>Liparis</taxon>
    </lineage>
</organism>
<dbReference type="Proteomes" id="UP000314294">
    <property type="component" value="Unassembled WGS sequence"/>
</dbReference>
<protein>
    <submittedName>
        <fullName evidence="1">Uncharacterized protein</fullName>
    </submittedName>
</protein>
<comment type="caution">
    <text evidence="1">The sequence shown here is derived from an EMBL/GenBank/DDBJ whole genome shotgun (WGS) entry which is preliminary data.</text>
</comment>
<evidence type="ECO:0000313" key="1">
    <source>
        <dbReference type="EMBL" id="TNN52982.1"/>
    </source>
</evidence>
<evidence type="ECO:0000313" key="2">
    <source>
        <dbReference type="Proteomes" id="UP000314294"/>
    </source>
</evidence>
<reference evidence="1 2" key="1">
    <citation type="submission" date="2019-03" db="EMBL/GenBank/DDBJ databases">
        <title>First draft genome of Liparis tanakae, snailfish: a comprehensive survey of snailfish specific genes.</title>
        <authorList>
            <person name="Kim W."/>
            <person name="Song I."/>
            <person name="Jeong J.-H."/>
            <person name="Kim D."/>
            <person name="Kim S."/>
            <person name="Ryu S."/>
            <person name="Song J.Y."/>
            <person name="Lee S.K."/>
        </authorList>
    </citation>
    <scope>NUCLEOTIDE SEQUENCE [LARGE SCALE GENOMIC DNA]</scope>
    <source>
        <tissue evidence="1">Muscle</tissue>
    </source>
</reference>
<sequence length="77" mass="8628">MKSRHATLKICLSTSCRTSQHTHQLRRRLNDASGLAVSEPIDRQWSETRSPVCTSGEPQCGLSCRNEIKRSADSLED</sequence>
<proteinExistence type="predicted"/>
<dbReference type="EMBL" id="SRLO01000531">
    <property type="protein sequence ID" value="TNN52982.1"/>
    <property type="molecule type" value="Genomic_DNA"/>
</dbReference>
<dbReference type="AlphaFoldDB" id="A0A4Z2GJR7"/>
<accession>A0A4Z2GJR7</accession>
<keyword evidence="2" id="KW-1185">Reference proteome</keyword>